<proteinExistence type="predicted"/>
<dbReference type="Proteomes" id="UP000323317">
    <property type="component" value="Unassembled WGS sequence"/>
</dbReference>
<dbReference type="EMBL" id="VTEH01000021">
    <property type="protein sequence ID" value="TYR73193.1"/>
    <property type="molecule type" value="Genomic_DNA"/>
</dbReference>
<evidence type="ECO:0000313" key="1">
    <source>
        <dbReference type="EMBL" id="TYR73193.1"/>
    </source>
</evidence>
<evidence type="ECO:0000313" key="2">
    <source>
        <dbReference type="Proteomes" id="UP000323317"/>
    </source>
</evidence>
<name>A0A5D4KAS4_9BACI</name>
<protein>
    <submittedName>
        <fullName evidence="1">Uncharacterized protein</fullName>
    </submittedName>
</protein>
<gene>
    <name evidence="1" type="ORF">FZC79_20040</name>
</gene>
<accession>A0A5D4KAS4</accession>
<dbReference type="AlphaFoldDB" id="A0A5D4KAS4"/>
<dbReference type="RefSeq" id="WP_148948504.1">
    <property type="nucleotide sequence ID" value="NZ_VTEH01000021.1"/>
</dbReference>
<comment type="caution">
    <text evidence="1">The sequence shown here is derived from an EMBL/GenBank/DDBJ whole genome shotgun (WGS) entry which is preliminary data.</text>
</comment>
<organism evidence="1 2">
    <name type="scientific">Rossellomorea vietnamensis</name>
    <dbReference type="NCBI Taxonomy" id="218284"/>
    <lineage>
        <taxon>Bacteria</taxon>
        <taxon>Bacillati</taxon>
        <taxon>Bacillota</taxon>
        <taxon>Bacilli</taxon>
        <taxon>Bacillales</taxon>
        <taxon>Bacillaceae</taxon>
        <taxon>Rossellomorea</taxon>
    </lineage>
</organism>
<reference evidence="1 2" key="1">
    <citation type="submission" date="2019-08" db="EMBL/GenBank/DDBJ databases">
        <title>Bacillus genomes from the desert of Cuatro Cienegas, Coahuila.</title>
        <authorList>
            <person name="Olmedo-Alvarez G."/>
        </authorList>
    </citation>
    <scope>NUCLEOTIDE SEQUENCE [LARGE SCALE GENOMIC DNA]</scope>
    <source>
        <strain evidence="1 2">CH40_1T</strain>
    </source>
</reference>
<sequence length="219" mass="24534">MTSKEDAILSSLQELHKRLDRLEKAIEGNKHGSLEIHNVETLNLEKLMYRLETLDIKELSGSLNIGNTFEQKPEPAGLTRKKISKNVPSGPSEDNIVIKINSKEIPYVLETEKPIDKPADKPASTVPPPSDFSIGDIHIGTIEDASAVNFGNNFPTNFRSNKKHNQGLGNIIGNNNDIHDLKSFMKEKNAREVYNENQDDQQPAWVDVLEKKADEDIPE</sequence>